<evidence type="ECO:0000313" key="2">
    <source>
        <dbReference type="Proteomes" id="UP000601736"/>
    </source>
</evidence>
<name>A0A8H8YYE1_9PROT</name>
<organism evidence="1 2">
    <name type="scientific">Nitrosomonas nitrosa</name>
    <dbReference type="NCBI Taxonomy" id="52442"/>
    <lineage>
        <taxon>Bacteria</taxon>
        <taxon>Pseudomonadati</taxon>
        <taxon>Pseudomonadota</taxon>
        <taxon>Betaproteobacteria</taxon>
        <taxon>Nitrosomonadales</taxon>
        <taxon>Nitrosomonadaceae</taxon>
        <taxon>Nitrosomonas</taxon>
    </lineage>
</organism>
<sequence length="53" mass="5999">MEFLAQRIADPVLLRVIRRFLKAGVMEEGLLHESESGTPQVRCRRATSAKLFA</sequence>
<evidence type="ECO:0000313" key="1">
    <source>
        <dbReference type="EMBL" id="CAE6499997.1"/>
    </source>
</evidence>
<dbReference type="AlphaFoldDB" id="A0A8H8YYE1"/>
<proteinExistence type="predicted"/>
<protein>
    <submittedName>
        <fullName evidence="1">Uncharacterized protein</fullName>
    </submittedName>
</protein>
<gene>
    <name evidence="1" type="ORF">NMYAN_180050</name>
</gene>
<comment type="caution">
    <text evidence="1">The sequence shown here is derived from an EMBL/GenBank/DDBJ whole genome shotgun (WGS) entry which is preliminary data.</text>
</comment>
<dbReference type="RefSeq" id="WP_177182387.1">
    <property type="nucleotide sequence ID" value="NZ_CAJNAP010000010.1"/>
</dbReference>
<accession>A0A8H8YYE1</accession>
<reference evidence="1" key="1">
    <citation type="submission" date="2021-02" db="EMBL/GenBank/DDBJ databases">
        <authorList>
            <person name="Han P."/>
        </authorList>
    </citation>
    <scope>NUCLEOTIDE SEQUENCE</scope>
    <source>
        <strain evidence="1">Nitrosomonas nitrosa 18-3D</strain>
    </source>
</reference>
<dbReference type="EMBL" id="CAJNAP010000010">
    <property type="protein sequence ID" value="CAE6499997.1"/>
    <property type="molecule type" value="Genomic_DNA"/>
</dbReference>
<dbReference type="Proteomes" id="UP000601736">
    <property type="component" value="Unassembled WGS sequence"/>
</dbReference>